<dbReference type="GO" id="GO:0003723">
    <property type="term" value="F:RNA binding"/>
    <property type="evidence" value="ECO:0007669"/>
    <property type="project" value="TreeGrafter"/>
</dbReference>
<dbReference type="PANTHER" id="PTHR13031">
    <property type="entry name" value="RIBONUCLEASE P SUBUNIT P30"/>
    <property type="match status" value="1"/>
</dbReference>
<evidence type="ECO:0000256" key="3">
    <source>
        <dbReference type="ARBA" id="ARBA00022694"/>
    </source>
</evidence>
<dbReference type="InterPro" id="IPR002738">
    <property type="entry name" value="RNase_P_p30"/>
</dbReference>
<name>A0A2R5G5U4_9STRA</name>
<feature type="region of interest" description="Disordered" evidence="4">
    <location>
        <begin position="41"/>
        <end position="94"/>
    </location>
</feature>
<gene>
    <name evidence="5" type="ORF">FCC1311_025812</name>
</gene>
<sequence>MDLDVGLDSHTEETLGALASLGWAVAAISWVVDADRALQAAGRKTQSSVSSTKPQRGGEASEKSDDDDSDKEDQGPKSLEAQLPAPESLATATGGQLPVQDYFARKRKGNGDDASTTESEIERYTRLTVEFRGIAGLNYVLQHPVTACFDLVVLRITSVRALQVAMQIVRESSQRQIPFDAIHIPLTAEDKIPFRLGPAEMLDLRRARIFVELSYIEAMPITGARTTLRSRAISNARWLLEHTSGGSMKKAANTNIIVSSGKPRHSLLQLRAPEQVAAIATTFGLSPKQAQCAITTNGEALLERARIRRAHH</sequence>
<dbReference type="Gene3D" id="3.20.20.140">
    <property type="entry name" value="Metal-dependent hydrolases"/>
    <property type="match status" value="1"/>
</dbReference>
<accession>A0A2R5G5U4</accession>
<dbReference type="PANTHER" id="PTHR13031:SF0">
    <property type="entry name" value="RIBONUCLEASE P PROTEIN SUBUNIT P30"/>
    <property type="match status" value="1"/>
</dbReference>
<dbReference type="GO" id="GO:0008033">
    <property type="term" value="P:tRNA processing"/>
    <property type="evidence" value="ECO:0007669"/>
    <property type="project" value="UniProtKB-KW"/>
</dbReference>
<proteinExistence type="inferred from homology"/>
<dbReference type="InterPro" id="IPR016195">
    <property type="entry name" value="Pol/histidinol_Pase-like"/>
</dbReference>
<feature type="compositionally biased region" description="Polar residues" evidence="4">
    <location>
        <begin position="44"/>
        <end position="54"/>
    </location>
</feature>
<dbReference type="Proteomes" id="UP000241890">
    <property type="component" value="Unassembled WGS sequence"/>
</dbReference>
<keyword evidence="3" id="KW-0819">tRNA processing</keyword>
<dbReference type="AlphaFoldDB" id="A0A2R5G5U4"/>
<comment type="caution">
    <text evidence="5">The sequence shown here is derived from an EMBL/GenBank/DDBJ whole genome shotgun (WGS) entry which is preliminary data.</text>
</comment>
<dbReference type="Pfam" id="PF01876">
    <property type="entry name" value="RNase_P_p30"/>
    <property type="match status" value="1"/>
</dbReference>
<reference evidence="5 6" key="1">
    <citation type="submission" date="2017-12" db="EMBL/GenBank/DDBJ databases">
        <title>Sequencing, de novo assembly and annotation of complete genome of a new Thraustochytrid species, strain FCC1311.</title>
        <authorList>
            <person name="Sedici K."/>
            <person name="Godart F."/>
            <person name="Aiese Cigliano R."/>
            <person name="Sanseverino W."/>
            <person name="Barakat M."/>
            <person name="Ortet P."/>
            <person name="Marechal E."/>
            <person name="Cagnac O."/>
            <person name="Amato A."/>
        </authorList>
    </citation>
    <scope>NUCLEOTIDE SEQUENCE [LARGE SCALE GENOMIC DNA]</scope>
</reference>
<dbReference type="OrthoDB" id="17948at2759"/>
<comment type="subcellular location">
    <subcellularLocation>
        <location evidence="1">Nucleus</location>
    </subcellularLocation>
</comment>
<protein>
    <submittedName>
        <fullName evidence="5">Ribonuclease P protein subunit p30</fullName>
    </submittedName>
</protein>
<dbReference type="EMBL" id="BEYU01000020">
    <property type="protein sequence ID" value="GBG26360.1"/>
    <property type="molecule type" value="Genomic_DNA"/>
</dbReference>
<evidence type="ECO:0000256" key="4">
    <source>
        <dbReference type="SAM" id="MobiDB-lite"/>
    </source>
</evidence>
<dbReference type="SUPFAM" id="SSF89550">
    <property type="entry name" value="PHP domain-like"/>
    <property type="match status" value="1"/>
</dbReference>
<comment type="similarity">
    <text evidence="2">Belongs to the eukaryotic/archaeal RNase P protein component 3 family.</text>
</comment>
<evidence type="ECO:0000313" key="6">
    <source>
        <dbReference type="Proteomes" id="UP000241890"/>
    </source>
</evidence>
<dbReference type="GO" id="GO:0005655">
    <property type="term" value="C:nucleolar ribonuclease P complex"/>
    <property type="evidence" value="ECO:0007669"/>
    <property type="project" value="TreeGrafter"/>
</dbReference>
<evidence type="ECO:0000256" key="2">
    <source>
        <dbReference type="ARBA" id="ARBA00007331"/>
    </source>
</evidence>
<keyword evidence="6" id="KW-1185">Reference proteome</keyword>
<dbReference type="InParanoid" id="A0A2R5G5U4"/>
<evidence type="ECO:0000256" key="1">
    <source>
        <dbReference type="ARBA" id="ARBA00004123"/>
    </source>
</evidence>
<evidence type="ECO:0000313" key="5">
    <source>
        <dbReference type="EMBL" id="GBG26360.1"/>
    </source>
</evidence>
<organism evidence="5 6">
    <name type="scientific">Hondaea fermentalgiana</name>
    <dbReference type="NCBI Taxonomy" id="2315210"/>
    <lineage>
        <taxon>Eukaryota</taxon>
        <taxon>Sar</taxon>
        <taxon>Stramenopiles</taxon>
        <taxon>Bigyra</taxon>
        <taxon>Labyrinthulomycetes</taxon>
        <taxon>Thraustochytrida</taxon>
        <taxon>Thraustochytriidae</taxon>
        <taxon>Hondaea</taxon>
    </lineage>
</organism>